<evidence type="ECO:0000256" key="1">
    <source>
        <dbReference type="ARBA" id="ARBA00004651"/>
    </source>
</evidence>
<evidence type="ECO:0000256" key="7">
    <source>
        <dbReference type="ARBA" id="ARBA00023136"/>
    </source>
</evidence>
<sequence>MGLLYTVMLGSIAGRTWDDVTPAIIAARLTALSAALLTRRVEAVRLFFGGGSAAAPLGARPGNVRFSVLALATVVSSLLVVVCGPISFVARAAPHLARRALRQGRTSVVLVPAALSGAALITIADCLSRVVAAPGESPLSVATALIGGPVLLIVLRRIRA</sequence>
<feature type="transmembrane region" description="Helical" evidence="8">
    <location>
        <begin position="137"/>
        <end position="155"/>
    </location>
</feature>
<reference evidence="9 10" key="1">
    <citation type="submission" date="2013-10" db="EMBL/GenBank/DDBJ databases">
        <title>Complete genome sequence of Corynebacterium lactis DSM 45799(T), isolated from raw cow milk.</title>
        <authorList>
            <person name="Ruckert C."/>
            <person name="Albersmeier A."/>
            <person name="Lipski A."/>
            <person name="Kalinowski J."/>
        </authorList>
    </citation>
    <scope>NUCLEOTIDE SEQUENCE [LARGE SCALE GENOMIC DNA]</scope>
    <source>
        <strain evidence="9 10">RW2-5</strain>
    </source>
</reference>
<gene>
    <name evidence="9" type="ORF">CLAC_10325</name>
</gene>
<feature type="transmembrane region" description="Helical" evidence="8">
    <location>
        <begin position="66"/>
        <end position="88"/>
    </location>
</feature>
<comment type="similarity">
    <text evidence="2">Belongs to the binding-protein-dependent transport system permease family. FecCD subfamily.</text>
</comment>
<keyword evidence="6 8" id="KW-1133">Transmembrane helix</keyword>
<evidence type="ECO:0000313" key="9">
    <source>
        <dbReference type="EMBL" id="ALA68686.1"/>
    </source>
</evidence>
<keyword evidence="4" id="KW-1003">Cell membrane</keyword>
<name>A0A0K2H4P9_9CORY</name>
<keyword evidence="10" id="KW-1185">Reference proteome</keyword>
<dbReference type="InterPro" id="IPR037294">
    <property type="entry name" value="ABC_BtuC-like"/>
</dbReference>
<dbReference type="SUPFAM" id="SSF81345">
    <property type="entry name" value="ABC transporter involved in vitamin B12 uptake, BtuC"/>
    <property type="match status" value="1"/>
</dbReference>
<protein>
    <recommendedName>
        <fullName evidence="11">Iron ABC transporter permease</fullName>
    </recommendedName>
</protein>
<evidence type="ECO:0000256" key="3">
    <source>
        <dbReference type="ARBA" id="ARBA00022448"/>
    </source>
</evidence>
<evidence type="ECO:0000256" key="5">
    <source>
        <dbReference type="ARBA" id="ARBA00022692"/>
    </source>
</evidence>
<organism evidence="9 10">
    <name type="scientific">Corynebacterium lactis RW2-5</name>
    <dbReference type="NCBI Taxonomy" id="1408189"/>
    <lineage>
        <taxon>Bacteria</taxon>
        <taxon>Bacillati</taxon>
        <taxon>Actinomycetota</taxon>
        <taxon>Actinomycetes</taxon>
        <taxon>Mycobacteriales</taxon>
        <taxon>Corynebacteriaceae</taxon>
        <taxon>Corynebacterium</taxon>
    </lineage>
</organism>
<dbReference type="STRING" id="1408189.CLAC_10325"/>
<dbReference type="PANTHER" id="PTHR30472:SF25">
    <property type="entry name" value="ABC TRANSPORTER PERMEASE PROTEIN MJ0876-RELATED"/>
    <property type="match status" value="1"/>
</dbReference>
<dbReference type="AlphaFoldDB" id="A0A0K2H4P9"/>
<proteinExistence type="inferred from homology"/>
<evidence type="ECO:0000256" key="6">
    <source>
        <dbReference type="ARBA" id="ARBA00022989"/>
    </source>
</evidence>
<keyword evidence="3" id="KW-0813">Transport</keyword>
<accession>A0A0K2H4P9</accession>
<dbReference type="InterPro" id="IPR000522">
    <property type="entry name" value="ABC_transptr_permease_BtuC"/>
</dbReference>
<dbReference type="PANTHER" id="PTHR30472">
    <property type="entry name" value="FERRIC ENTEROBACTIN TRANSPORT SYSTEM PERMEASE PROTEIN"/>
    <property type="match status" value="1"/>
</dbReference>
<dbReference type="Proteomes" id="UP000058446">
    <property type="component" value="Chromosome"/>
</dbReference>
<dbReference type="Gene3D" id="1.10.3470.10">
    <property type="entry name" value="ABC transporter involved in vitamin B12 uptake, BtuC"/>
    <property type="match status" value="1"/>
</dbReference>
<dbReference type="GO" id="GO:0022857">
    <property type="term" value="F:transmembrane transporter activity"/>
    <property type="evidence" value="ECO:0007669"/>
    <property type="project" value="InterPro"/>
</dbReference>
<evidence type="ECO:0000256" key="2">
    <source>
        <dbReference type="ARBA" id="ARBA00007935"/>
    </source>
</evidence>
<feature type="transmembrane region" description="Helical" evidence="8">
    <location>
        <begin position="109"/>
        <end position="131"/>
    </location>
</feature>
<dbReference type="KEGG" id="clw:CLAC_10325"/>
<comment type="subcellular location">
    <subcellularLocation>
        <location evidence="1">Cell membrane</location>
        <topology evidence="1">Multi-pass membrane protein</topology>
    </subcellularLocation>
</comment>
<dbReference type="Pfam" id="PF01032">
    <property type="entry name" value="FecCD"/>
    <property type="match status" value="1"/>
</dbReference>
<keyword evidence="7 8" id="KW-0472">Membrane</keyword>
<dbReference type="EMBL" id="CP006841">
    <property type="protein sequence ID" value="ALA68686.1"/>
    <property type="molecule type" value="Genomic_DNA"/>
</dbReference>
<evidence type="ECO:0000313" key="10">
    <source>
        <dbReference type="Proteomes" id="UP000058446"/>
    </source>
</evidence>
<evidence type="ECO:0000256" key="4">
    <source>
        <dbReference type="ARBA" id="ARBA00022475"/>
    </source>
</evidence>
<dbReference type="GO" id="GO:0005886">
    <property type="term" value="C:plasma membrane"/>
    <property type="evidence" value="ECO:0007669"/>
    <property type="project" value="UniProtKB-SubCell"/>
</dbReference>
<evidence type="ECO:0000256" key="8">
    <source>
        <dbReference type="SAM" id="Phobius"/>
    </source>
</evidence>
<evidence type="ECO:0008006" key="11">
    <source>
        <dbReference type="Google" id="ProtNLM"/>
    </source>
</evidence>
<dbReference type="PATRIC" id="fig|1408189.4.peg.2069"/>
<keyword evidence="5 8" id="KW-0812">Transmembrane</keyword>